<dbReference type="GO" id="GO:0050135">
    <property type="term" value="F:NADP+ nucleosidase activity"/>
    <property type="evidence" value="ECO:0007669"/>
    <property type="project" value="InterPro"/>
</dbReference>
<proteinExistence type="predicted"/>
<dbReference type="RefSeq" id="WP_133518693.1">
    <property type="nucleotide sequence ID" value="NZ_SNVW01000002.1"/>
</dbReference>
<dbReference type="Pfam" id="PF14021">
    <property type="entry name" value="TNT"/>
    <property type="match status" value="1"/>
</dbReference>
<dbReference type="EMBL" id="SNVW01000002">
    <property type="protein sequence ID" value="TDN45721.1"/>
    <property type="molecule type" value="Genomic_DNA"/>
</dbReference>
<name>A0A4R6DLK1_9MICO</name>
<dbReference type="OrthoDB" id="4745173at2"/>
<organism evidence="2 3">
    <name type="scientific">Curtobacterium flaccumfaciens</name>
    <dbReference type="NCBI Taxonomy" id="2035"/>
    <lineage>
        <taxon>Bacteria</taxon>
        <taxon>Bacillati</taxon>
        <taxon>Actinomycetota</taxon>
        <taxon>Actinomycetes</taxon>
        <taxon>Micrococcales</taxon>
        <taxon>Microbacteriaceae</taxon>
        <taxon>Curtobacterium</taxon>
    </lineage>
</organism>
<sequence>MAFASLRADLDRSGFTSQFVALPGDVPDRPPLEGALRVEPSSAGFDLLSVDYGQARVISRADDEDGVSDLVRAYLRRPIPEPRSIRAGEFAELRRSSEGYLPELADRIRSSGGQVLIEFPPAIPVDRVGGPDGWLLNPFGASFESRSLPPNALSLPSSVHPYVTDGIVLVHAQITLPWFGQPGGAIRFSIADDTVTIRDLLVSGQLRRITVSD</sequence>
<gene>
    <name evidence="2" type="ORF">EDF64_102130</name>
</gene>
<dbReference type="InterPro" id="IPR025331">
    <property type="entry name" value="TNT"/>
</dbReference>
<evidence type="ECO:0000313" key="3">
    <source>
        <dbReference type="Proteomes" id="UP000295764"/>
    </source>
</evidence>
<accession>A0A4R6DLK1</accession>
<comment type="caution">
    <text evidence="2">The sequence shown here is derived from an EMBL/GenBank/DDBJ whole genome shotgun (WGS) entry which is preliminary data.</text>
</comment>
<dbReference type="AlphaFoldDB" id="A0A4R6DLK1"/>
<evidence type="ECO:0000259" key="1">
    <source>
        <dbReference type="Pfam" id="PF14021"/>
    </source>
</evidence>
<evidence type="ECO:0000313" key="2">
    <source>
        <dbReference type="EMBL" id="TDN45721.1"/>
    </source>
</evidence>
<reference evidence="2 3" key="1">
    <citation type="submission" date="2019-03" db="EMBL/GenBank/DDBJ databases">
        <title>Genomic analyses of the natural microbiome of Caenorhabditis elegans.</title>
        <authorList>
            <person name="Samuel B."/>
        </authorList>
    </citation>
    <scope>NUCLEOTIDE SEQUENCE [LARGE SCALE GENOMIC DNA]</scope>
    <source>
        <strain evidence="2 3">JUb65</strain>
    </source>
</reference>
<dbReference type="Proteomes" id="UP000295764">
    <property type="component" value="Unassembled WGS sequence"/>
</dbReference>
<feature type="domain" description="TNT" evidence="1">
    <location>
        <begin position="124"/>
        <end position="209"/>
    </location>
</feature>
<protein>
    <submittedName>
        <fullName evidence="2">Uncharacterized protein DUF4237</fullName>
    </submittedName>
</protein>